<feature type="region of interest" description="Disordered" evidence="1">
    <location>
        <begin position="1"/>
        <end position="28"/>
    </location>
</feature>
<name>A0AAD9Z2C4_9LECA</name>
<dbReference type="PANTHER" id="PTHR22731">
    <property type="entry name" value="RIBONUCLEASES P/MRP PROTEIN SUBUNIT POP1"/>
    <property type="match status" value="1"/>
</dbReference>
<feature type="domain" description="Pop1 N-terminal" evidence="2">
    <location>
        <begin position="57"/>
        <end position="119"/>
    </location>
</feature>
<protein>
    <recommendedName>
        <fullName evidence="2">Pop1 N-terminal domain-containing protein</fullName>
    </recommendedName>
</protein>
<dbReference type="Pfam" id="PF06978">
    <property type="entry name" value="POP1_N"/>
    <property type="match status" value="1"/>
</dbReference>
<dbReference type="AlphaFoldDB" id="A0AAD9Z2C4"/>
<comment type="caution">
    <text evidence="3">The sequence shown here is derived from an EMBL/GenBank/DDBJ whole genome shotgun (WGS) entry which is preliminary data.</text>
</comment>
<dbReference type="GO" id="GO:0000172">
    <property type="term" value="C:ribonuclease MRP complex"/>
    <property type="evidence" value="ECO:0007669"/>
    <property type="project" value="InterPro"/>
</dbReference>
<organism evidence="3 4">
    <name type="scientific">Lepraria neglecta</name>
    <dbReference type="NCBI Taxonomy" id="209136"/>
    <lineage>
        <taxon>Eukaryota</taxon>
        <taxon>Fungi</taxon>
        <taxon>Dikarya</taxon>
        <taxon>Ascomycota</taxon>
        <taxon>Pezizomycotina</taxon>
        <taxon>Lecanoromycetes</taxon>
        <taxon>OSLEUM clade</taxon>
        <taxon>Lecanoromycetidae</taxon>
        <taxon>Lecanorales</taxon>
        <taxon>Lecanorineae</taxon>
        <taxon>Stereocaulaceae</taxon>
        <taxon>Lepraria</taxon>
    </lineage>
</organism>
<dbReference type="EMBL" id="JASNWA010000010">
    <property type="protein sequence ID" value="KAK3169067.1"/>
    <property type="molecule type" value="Genomic_DNA"/>
</dbReference>
<feature type="region of interest" description="Disordered" evidence="1">
    <location>
        <begin position="85"/>
        <end position="122"/>
    </location>
</feature>
<dbReference type="InterPro" id="IPR009723">
    <property type="entry name" value="Pop1_N"/>
</dbReference>
<dbReference type="GO" id="GO:0005655">
    <property type="term" value="C:nucleolar ribonuclease P complex"/>
    <property type="evidence" value="ECO:0007669"/>
    <property type="project" value="InterPro"/>
</dbReference>
<dbReference type="GO" id="GO:0001682">
    <property type="term" value="P:tRNA 5'-leader removal"/>
    <property type="evidence" value="ECO:0007669"/>
    <property type="project" value="InterPro"/>
</dbReference>
<evidence type="ECO:0000313" key="4">
    <source>
        <dbReference type="Proteomes" id="UP001276659"/>
    </source>
</evidence>
<feature type="compositionally biased region" description="Basic residues" evidence="1">
    <location>
        <begin position="1"/>
        <end position="11"/>
    </location>
</feature>
<feature type="compositionally biased region" description="Basic residues" evidence="1">
    <location>
        <begin position="91"/>
        <end position="110"/>
    </location>
</feature>
<sequence length="122" mass="13623">MARSGPQKRKQPPLPTNPPAKPHRPAKRVKINEARTILSQTSDKALNQNGDLDVSAFVKAREFEIKTMGASMSDSKNVLSTRAFQQVPKDLRRRTASHNVKRVPKRLRARAAKEVRSSSQLG</sequence>
<gene>
    <name evidence="3" type="ORF">OEA41_005515</name>
</gene>
<reference evidence="3" key="1">
    <citation type="submission" date="2022-11" db="EMBL/GenBank/DDBJ databases">
        <title>Chromosomal genome sequence assembly and mating type (MAT) locus characterization of the leprose asexual lichenized fungus Lepraria neglecta (Nyl.) Erichsen.</title>
        <authorList>
            <person name="Allen J.L."/>
            <person name="Pfeffer B."/>
        </authorList>
    </citation>
    <scope>NUCLEOTIDE SEQUENCE</scope>
    <source>
        <strain evidence="3">Allen 5258</strain>
    </source>
</reference>
<proteinExistence type="predicted"/>
<evidence type="ECO:0000256" key="1">
    <source>
        <dbReference type="SAM" id="MobiDB-lite"/>
    </source>
</evidence>
<accession>A0AAD9Z2C4</accession>
<evidence type="ECO:0000259" key="2">
    <source>
        <dbReference type="Pfam" id="PF06978"/>
    </source>
</evidence>
<dbReference type="Proteomes" id="UP001276659">
    <property type="component" value="Unassembled WGS sequence"/>
</dbReference>
<dbReference type="InterPro" id="IPR039182">
    <property type="entry name" value="Pop1"/>
</dbReference>
<evidence type="ECO:0000313" key="3">
    <source>
        <dbReference type="EMBL" id="KAK3169067.1"/>
    </source>
</evidence>
<keyword evidence="4" id="KW-1185">Reference proteome</keyword>
<dbReference type="PANTHER" id="PTHR22731:SF3">
    <property type="entry name" value="RIBONUCLEASES P_MRP PROTEIN SUBUNIT POP1"/>
    <property type="match status" value="1"/>
</dbReference>